<dbReference type="InterPro" id="IPR033479">
    <property type="entry name" value="dCache_1"/>
</dbReference>
<dbReference type="Pfam" id="PF02743">
    <property type="entry name" value="dCache_1"/>
    <property type="match status" value="1"/>
</dbReference>
<evidence type="ECO:0000313" key="10">
    <source>
        <dbReference type="Proteomes" id="UP000408482"/>
    </source>
</evidence>
<dbReference type="GO" id="GO:0005886">
    <property type="term" value="C:plasma membrane"/>
    <property type="evidence" value="ECO:0007669"/>
    <property type="project" value="UniProtKB-SubCell"/>
</dbReference>
<gene>
    <name evidence="9" type="ORF">RSSSTS7063_02430</name>
</gene>
<evidence type="ECO:0000256" key="6">
    <source>
        <dbReference type="SAM" id="Phobius"/>
    </source>
</evidence>
<dbReference type="Proteomes" id="UP000408482">
    <property type="component" value="Unassembled WGS sequence"/>
</dbReference>
<comment type="subcellular location">
    <subcellularLocation>
        <location evidence="1">Cell membrane</location>
        <topology evidence="1">Multi-pass membrane protein</topology>
    </subcellularLocation>
</comment>
<dbReference type="EC" id="2.7.13.3" evidence="9"/>
<dbReference type="InterPro" id="IPR010559">
    <property type="entry name" value="Sig_transdc_His_kin_internal"/>
</dbReference>
<accession>A0A564VIT8</accession>
<keyword evidence="9" id="KW-0808">Transferase</keyword>
<protein>
    <submittedName>
        <fullName evidence="9">Putative sensor-like histidine kinase</fullName>
        <ecNumber evidence="9">2.7.13.3</ecNumber>
    </submittedName>
</protein>
<feature type="transmembrane region" description="Helical" evidence="6">
    <location>
        <begin position="12"/>
        <end position="34"/>
    </location>
</feature>
<organism evidence="9 10">
    <name type="scientific">Blautia luti</name>
    <dbReference type="NCBI Taxonomy" id="89014"/>
    <lineage>
        <taxon>Bacteria</taxon>
        <taxon>Bacillati</taxon>
        <taxon>Bacillota</taxon>
        <taxon>Clostridia</taxon>
        <taxon>Lachnospirales</taxon>
        <taxon>Lachnospiraceae</taxon>
        <taxon>Blautia</taxon>
    </lineage>
</organism>
<feature type="domain" description="Signal transduction histidine kinase internal region" evidence="8">
    <location>
        <begin position="384"/>
        <end position="462"/>
    </location>
</feature>
<keyword evidence="5 6" id="KW-0472">Membrane</keyword>
<feature type="transmembrane region" description="Helical" evidence="6">
    <location>
        <begin position="295"/>
        <end position="315"/>
    </location>
</feature>
<reference evidence="9 10" key="1">
    <citation type="submission" date="2019-07" db="EMBL/GenBank/DDBJ databases">
        <authorList>
            <person name="Hibberd C M."/>
            <person name="Gehrig L. J."/>
            <person name="Chang H.-W."/>
            <person name="Venkatesh S."/>
        </authorList>
    </citation>
    <scope>NUCLEOTIDE SEQUENCE [LARGE SCALE GENOMIC DNA]</scope>
    <source>
        <strain evidence="9">Blautia_luti_SSTS_Bg7063</strain>
    </source>
</reference>
<keyword evidence="10" id="KW-1185">Reference proteome</keyword>
<evidence type="ECO:0000313" key="9">
    <source>
        <dbReference type="EMBL" id="VUX32339.1"/>
    </source>
</evidence>
<keyword evidence="4 6" id="KW-1133">Transmembrane helix</keyword>
<dbReference type="SUPFAM" id="SSF55874">
    <property type="entry name" value="ATPase domain of HSP90 chaperone/DNA topoisomerase II/histidine kinase"/>
    <property type="match status" value="1"/>
</dbReference>
<dbReference type="Pfam" id="PF06580">
    <property type="entry name" value="His_kinase"/>
    <property type="match status" value="1"/>
</dbReference>
<dbReference type="InterPro" id="IPR050640">
    <property type="entry name" value="Bact_2-comp_sensor_kinase"/>
</dbReference>
<sequence length="611" mass="70199">MKFHEFPFQKKLFISCIILNSLLLAGFSLFFYYYSANSLRENMRSTLSGSAAMIQTNLDTFLNDADNTLKELQLNTTLLDTARNIPEGENNYLPTHITARFAFQDRFRTALISSNLDISLNYVSKYYDHLGIFSPNGTRYTAKSTLKNNPNLTRVMDNINYFFYIPPHKDYWGYNRTVISVVRSMRDIYHQYGLLVADFDMDTLTSQLLSDFDTPEDYDITILDSNHNLVYTSGASMDRRTFLDSWRTATQASPDSGSFSNGNLSVSSYHLSQQTGWTVILSENSSIFAASIKRLLVISTLLFVIMFAVMSAFLMCLTQNLTQPLRQLTDKLIRLKPGENIPALPGSVDNEIIFLTNAIQGYLSEIYDQNQRLTEERRRTLIAHYDAMEAQLNPHFLYNTLSVIGMTGLASGNTDVSDMCTELSQLLRYSLSYTGQSVLLSQEIENARHYLYIMKIRYEDDLEYEWQLDDSLNAITVPKLILQPLIENCFQHGFHQAGTEILPPWKIQIRSHRDKNRWYLSIANNGAPFQEEKLSNLRSKIAGFTFTGNQDMDHESIFRHQGYGLENTILRLHIYYHGEEYFHVSENENKQTTVTIGGPLKPERSFSRNSH</sequence>
<evidence type="ECO:0000256" key="2">
    <source>
        <dbReference type="ARBA" id="ARBA00022475"/>
    </source>
</evidence>
<keyword evidence="9" id="KW-0418">Kinase</keyword>
<dbReference type="PANTHER" id="PTHR34220:SF7">
    <property type="entry name" value="SENSOR HISTIDINE KINASE YPDA"/>
    <property type="match status" value="1"/>
</dbReference>
<evidence type="ECO:0000256" key="4">
    <source>
        <dbReference type="ARBA" id="ARBA00022989"/>
    </source>
</evidence>
<keyword evidence="2" id="KW-1003">Cell membrane</keyword>
<proteinExistence type="predicted"/>
<dbReference type="PANTHER" id="PTHR34220">
    <property type="entry name" value="SENSOR HISTIDINE KINASE YPDA"/>
    <property type="match status" value="1"/>
</dbReference>
<dbReference type="RefSeq" id="WP_144092788.1">
    <property type="nucleotide sequence ID" value="NZ_CABHMX010000005.1"/>
</dbReference>
<name>A0A564VIT8_9FIRM</name>
<feature type="domain" description="Cache" evidence="7">
    <location>
        <begin position="38"/>
        <end position="281"/>
    </location>
</feature>
<evidence type="ECO:0000256" key="5">
    <source>
        <dbReference type="ARBA" id="ARBA00023136"/>
    </source>
</evidence>
<evidence type="ECO:0000256" key="1">
    <source>
        <dbReference type="ARBA" id="ARBA00004651"/>
    </source>
</evidence>
<dbReference type="InterPro" id="IPR036890">
    <property type="entry name" value="HATPase_C_sf"/>
</dbReference>
<evidence type="ECO:0000259" key="8">
    <source>
        <dbReference type="Pfam" id="PF06580"/>
    </source>
</evidence>
<dbReference type="EMBL" id="CABHNW010000020">
    <property type="protein sequence ID" value="VUX32339.1"/>
    <property type="molecule type" value="Genomic_DNA"/>
</dbReference>
<keyword evidence="3 6" id="KW-0812">Transmembrane</keyword>
<evidence type="ECO:0000259" key="7">
    <source>
        <dbReference type="Pfam" id="PF02743"/>
    </source>
</evidence>
<dbReference type="Gene3D" id="3.30.565.10">
    <property type="entry name" value="Histidine kinase-like ATPase, C-terminal domain"/>
    <property type="match status" value="1"/>
</dbReference>
<evidence type="ECO:0000256" key="3">
    <source>
        <dbReference type="ARBA" id="ARBA00022692"/>
    </source>
</evidence>
<dbReference type="AlphaFoldDB" id="A0A564VIT8"/>
<dbReference type="GO" id="GO:0000155">
    <property type="term" value="F:phosphorelay sensor kinase activity"/>
    <property type="evidence" value="ECO:0007669"/>
    <property type="project" value="InterPro"/>
</dbReference>